<accession>A0A1H0JEV3</accession>
<sequence>MATYQFIRIQGFPRGNNRSKKGSTLNSVVSEGRRVPNFSRHVERPDIRITPVDRRFSSVVEYQTWIERRMETAKIPMVVKGETHYRGLRSDAIAIGTVIVSLPSLTPPNS</sequence>
<dbReference type="EMBL" id="FNII01000026">
    <property type="protein sequence ID" value="SDO42226.1"/>
    <property type="molecule type" value="Genomic_DNA"/>
</dbReference>
<protein>
    <submittedName>
        <fullName evidence="1">Uncharacterized protein</fullName>
    </submittedName>
</protein>
<dbReference type="Proteomes" id="UP000199677">
    <property type="component" value="Unassembled WGS sequence"/>
</dbReference>
<evidence type="ECO:0000313" key="2">
    <source>
        <dbReference type="Proteomes" id="UP000199677"/>
    </source>
</evidence>
<organism evidence="1 2">
    <name type="scientific">Vreelandella arcis</name>
    <dbReference type="NCBI Taxonomy" id="416873"/>
    <lineage>
        <taxon>Bacteria</taxon>
        <taxon>Pseudomonadati</taxon>
        <taxon>Pseudomonadota</taxon>
        <taxon>Gammaproteobacteria</taxon>
        <taxon>Oceanospirillales</taxon>
        <taxon>Halomonadaceae</taxon>
        <taxon>Vreelandella</taxon>
    </lineage>
</organism>
<gene>
    <name evidence="1" type="ORF">SAMN04487951_12625</name>
</gene>
<evidence type="ECO:0000313" key="1">
    <source>
        <dbReference type="EMBL" id="SDO42226.1"/>
    </source>
</evidence>
<dbReference type="AlphaFoldDB" id="A0A1H0JEV3"/>
<dbReference type="RefSeq" id="WP_089708398.1">
    <property type="nucleotide sequence ID" value="NZ_FNII01000026.1"/>
</dbReference>
<name>A0A1H0JEV3_9GAMM</name>
<proteinExistence type="predicted"/>
<reference evidence="2" key="1">
    <citation type="submission" date="2016-10" db="EMBL/GenBank/DDBJ databases">
        <authorList>
            <person name="Varghese N."/>
            <person name="Submissions S."/>
        </authorList>
    </citation>
    <scope>NUCLEOTIDE SEQUENCE [LARGE SCALE GENOMIC DNA]</scope>
    <source>
        <strain evidence="2">CGMCC 1.6494</strain>
    </source>
</reference>
<dbReference type="OrthoDB" id="6183171at2"/>
<keyword evidence="2" id="KW-1185">Reference proteome</keyword>